<comment type="similarity">
    <text evidence="8">Belongs to the DyP-type peroxidase family.</text>
</comment>
<evidence type="ECO:0000256" key="8">
    <source>
        <dbReference type="ARBA" id="ARBA00025737"/>
    </source>
</evidence>
<comment type="cofactor">
    <cofactor evidence="1">
        <name>heme b</name>
        <dbReference type="ChEBI" id="CHEBI:60344"/>
    </cofactor>
</comment>
<keyword evidence="4" id="KW-0479">Metal-binding</keyword>
<keyword evidence="13" id="KW-1185">Reference proteome</keyword>
<proteinExistence type="inferred from homology"/>
<dbReference type="InterPro" id="IPR006314">
    <property type="entry name" value="Dyp_peroxidase"/>
</dbReference>
<keyword evidence="6" id="KW-0560">Oxidoreductase</keyword>
<dbReference type="PANTHER" id="PTHR30521:SF4">
    <property type="entry name" value="DEFERROCHELATASE"/>
    <property type="match status" value="1"/>
</dbReference>
<evidence type="ECO:0000256" key="4">
    <source>
        <dbReference type="ARBA" id="ARBA00022723"/>
    </source>
</evidence>
<sequence>MAITRRALLAAAGAASAAACTTPPVGPPRLSRPVVHQRGIVEPERRHTVLAAFDVVGDLEQVLHSLRGLAPAGDVVLSVGASLFDARPGLARPSLLTTMPAFPGDVLDPTDCGGDVLAQLSSDDPSALPSAFDVPGARLRWTVEGQHTGRNAFGFREGTGNPDAWNPDLMDQLVWVQPGDPEPEWCVGGTYLAVRLIRLAMPTWDSKSTADQELVFGRHKESGAPLGSTGEQDALDYVNDPEGTRIPLNAHIRRANPRTPESQAHRILRRGYTYRRPADAAGEHIGHIFTCYQRDLERGFATTQRRLAGEALAAYLLPFGGGYYFVLPGDNTAPGER</sequence>
<protein>
    <submittedName>
        <fullName evidence="12">Secreted protein</fullName>
    </submittedName>
</protein>
<dbReference type="EMBL" id="RBXR01000001">
    <property type="protein sequence ID" value="RKT74446.1"/>
    <property type="molecule type" value="Genomic_DNA"/>
</dbReference>
<dbReference type="GO" id="GO:0046872">
    <property type="term" value="F:metal ion binding"/>
    <property type="evidence" value="ECO:0007669"/>
    <property type="project" value="UniProtKB-KW"/>
</dbReference>
<dbReference type="PROSITE" id="PS51318">
    <property type="entry name" value="TAT"/>
    <property type="match status" value="1"/>
</dbReference>
<feature type="domain" description="Dyp-type peroxidase C-terminal" evidence="11">
    <location>
        <begin position="149"/>
        <end position="330"/>
    </location>
</feature>
<dbReference type="GO" id="GO:0005829">
    <property type="term" value="C:cytosol"/>
    <property type="evidence" value="ECO:0007669"/>
    <property type="project" value="TreeGrafter"/>
</dbReference>
<keyword evidence="5 9" id="KW-0732">Signal</keyword>
<dbReference type="PROSITE" id="PS51404">
    <property type="entry name" value="DYP_PEROXIDASE"/>
    <property type="match status" value="1"/>
</dbReference>
<dbReference type="GO" id="GO:0004601">
    <property type="term" value="F:peroxidase activity"/>
    <property type="evidence" value="ECO:0007669"/>
    <property type="project" value="UniProtKB-KW"/>
</dbReference>
<evidence type="ECO:0000256" key="3">
    <source>
        <dbReference type="ARBA" id="ARBA00022617"/>
    </source>
</evidence>
<accession>A0A495XNH4</accession>
<dbReference type="InterPro" id="IPR011008">
    <property type="entry name" value="Dimeric_a/b-barrel"/>
</dbReference>
<dbReference type="InterPro" id="IPR048327">
    <property type="entry name" value="Dyp_perox_N"/>
</dbReference>
<gene>
    <name evidence="12" type="ORF">DFJ66_7804</name>
</gene>
<evidence type="ECO:0000256" key="9">
    <source>
        <dbReference type="SAM" id="SignalP"/>
    </source>
</evidence>
<dbReference type="Proteomes" id="UP000272729">
    <property type="component" value="Unassembled WGS sequence"/>
</dbReference>
<evidence type="ECO:0000313" key="13">
    <source>
        <dbReference type="Proteomes" id="UP000272729"/>
    </source>
</evidence>
<evidence type="ECO:0000313" key="12">
    <source>
        <dbReference type="EMBL" id="RKT74446.1"/>
    </source>
</evidence>
<dbReference type="Pfam" id="PF04261">
    <property type="entry name" value="Dyp_perox_N"/>
    <property type="match status" value="1"/>
</dbReference>
<dbReference type="RefSeq" id="WP_121229136.1">
    <property type="nucleotide sequence ID" value="NZ_JBIUBA010000003.1"/>
</dbReference>
<feature type="chain" id="PRO_5019718791" evidence="9">
    <location>
        <begin position="18"/>
        <end position="337"/>
    </location>
</feature>
<dbReference type="InterPro" id="IPR006311">
    <property type="entry name" value="TAT_signal"/>
</dbReference>
<organism evidence="12 13">
    <name type="scientific">Saccharothrix variisporea</name>
    <dbReference type="NCBI Taxonomy" id="543527"/>
    <lineage>
        <taxon>Bacteria</taxon>
        <taxon>Bacillati</taxon>
        <taxon>Actinomycetota</taxon>
        <taxon>Actinomycetes</taxon>
        <taxon>Pseudonocardiales</taxon>
        <taxon>Pseudonocardiaceae</taxon>
        <taxon>Saccharothrix</taxon>
    </lineage>
</organism>
<evidence type="ECO:0000259" key="10">
    <source>
        <dbReference type="Pfam" id="PF04261"/>
    </source>
</evidence>
<evidence type="ECO:0000256" key="2">
    <source>
        <dbReference type="ARBA" id="ARBA00022559"/>
    </source>
</evidence>
<dbReference type="GO" id="GO:0020037">
    <property type="term" value="F:heme binding"/>
    <property type="evidence" value="ECO:0007669"/>
    <property type="project" value="InterPro"/>
</dbReference>
<dbReference type="PANTHER" id="PTHR30521">
    <property type="entry name" value="DEFERROCHELATASE/PEROXIDASE"/>
    <property type="match status" value="1"/>
</dbReference>
<dbReference type="OrthoDB" id="9781066at2"/>
<evidence type="ECO:0000256" key="6">
    <source>
        <dbReference type="ARBA" id="ARBA00023002"/>
    </source>
</evidence>
<feature type="signal peptide" evidence="9">
    <location>
        <begin position="1"/>
        <end position="17"/>
    </location>
</feature>
<keyword evidence="2" id="KW-0575">Peroxidase</keyword>
<evidence type="ECO:0000259" key="11">
    <source>
        <dbReference type="Pfam" id="PF20628"/>
    </source>
</evidence>
<keyword evidence="3" id="KW-0349">Heme</keyword>
<dbReference type="InterPro" id="IPR048328">
    <property type="entry name" value="Dyp_perox_C"/>
</dbReference>
<keyword evidence="7" id="KW-0408">Iron</keyword>
<dbReference type="AlphaFoldDB" id="A0A495XNH4"/>
<evidence type="ECO:0000256" key="5">
    <source>
        <dbReference type="ARBA" id="ARBA00022729"/>
    </source>
</evidence>
<evidence type="ECO:0000256" key="7">
    <source>
        <dbReference type="ARBA" id="ARBA00023004"/>
    </source>
</evidence>
<dbReference type="SUPFAM" id="SSF54909">
    <property type="entry name" value="Dimeric alpha+beta barrel"/>
    <property type="match status" value="1"/>
</dbReference>
<dbReference type="Pfam" id="PF20628">
    <property type="entry name" value="Dyp_perox_C"/>
    <property type="match status" value="1"/>
</dbReference>
<comment type="caution">
    <text evidence="12">The sequence shown here is derived from an EMBL/GenBank/DDBJ whole genome shotgun (WGS) entry which is preliminary data.</text>
</comment>
<dbReference type="PROSITE" id="PS51257">
    <property type="entry name" value="PROKAR_LIPOPROTEIN"/>
    <property type="match status" value="1"/>
</dbReference>
<reference evidence="12 13" key="1">
    <citation type="submission" date="2018-10" db="EMBL/GenBank/DDBJ databases">
        <title>Sequencing the genomes of 1000 actinobacteria strains.</title>
        <authorList>
            <person name="Klenk H.-P."/>
        </authorList>
    </citation>
    <scope>NUCLEOTIDE SEQUENCE [LARGE SCALE GENOMIC DNA]</scope>
    <source>
        <strain evidence="12 13">DSM 43911</strain>
    </source>
</reference>
<name>A0A495XNH4_9PSEU</name>
<feature type="domain" description="Dyp-type peroxidase N-terminal" evidence="10">
    <location>
        <begin position="75"/>
        <end position="127"/>
    </location>
</feature>
<evidence type="ECO:0000256" key="1">
    <source>
        <dbReference type="ARBA" id="ARBA00001970"/>
    </source>
</evidence>
<dbReference type="NCBIfam" id="TIGR01413">
    <property type="entry name" value="Dyp_perox_fam"/>
    <property type="match status" value="1"/>
</dbReference>